<name>A0A386KL70_9CAUD</name>
<organism evidence="1 2">
    <name type="scientific">Microbacterium phage Burro</name>
    <dbReference type="NCBI Taxonomy" id="2315703"/>
    <lineage>
        <taxon>Viruses</taxon>
        <taxon>Duplodnaviria</taxon>
        <taxon>Heunggongvirae</taxon>
        <taxon>Uroviricota</taxon>
        <taxon>Caudoviricetes</taxon>
        <taxon>Burrovirus</taxon>
        <taxon>Burrovirus burro</taxon>
    </lineage>
</organism>
<proteinExistence type="predicted"/>
<dbReference type="GeneID" id="55611839"/>
<dbReference type="KEGG" id="vg:55611839"/>
<protein>
    <submittedName>
        <fullName evidence="1">Uncharacterized protein</fullName>
    </submittedName>
</protein>
<evidence type="ECO:0000313" key="2">
    <source>
        <dbReference type="Proteomes" id="UP000267142"/>
    </source>
</evidence>
<dbReference type="RefSeq" id="YP_009841648.1">
    <property type="nucleotide sequence ID" value="NC_048733.1"/>
</dbReference>
<gene>
    <name evidence="1" type="primary">29</name>
    <name evidence="1" type="ORF">SEA_BURRO_29</name>
</gene>
<dbReference type="EMBL" id="MH825698">
    <property type="protein sequence ID" value="AYD86172.1"/>
    <property type="molecule type" value="Genomic_DNA"/>
</dbReference>
<sequence length="526" mass="57671">MVAPVQKDSLTEWQQGLATYLRISSPIAGMFTGSEIKPNPNARSIRVPDIRVDDYITDAEIGRIGTTHYQGSEFTGEWKNGVPPIFWREYSMSRHRSFGFTVFDEQLRYSPIKNIVQEYVGRKMQTTVIRDHDKYCLLAAISGHMTGKLVPRVAGVDTIGPATADAHRISNTGNAADYKWIAEPGEDYDNQIQPSFATVKGMFLDDTDPLKTLDALTLTFSDNWFDSNFGNNERFLLITSALELVFINALIEKGAGTESAFKLYRDGDISGAQANGYLGTLKGSWKLVKIHPEWLPKVFTDASLVVDPVADTSTANRTLRQVVALAAYKNAIQTYEHFSEKRQQDGGVRFKGTEYVQDFSYDAWAIDQLSEGIVPLFMPTSPVNLAIVNTSFTNVAAKVAAARAQKGVSPETYPISGADTVLSRPEWYHQVMGYENTTALNTGLPIQETGDVAHRNPLLPNDDPTPIVLSRANSTAVAVGTKANFTNGQTYVVTVAGTTAAAQPSTTGIDIGETLVDGTATWRRSN</sequence>
<dbReference type="Proteomes" id="UP000267142">
    <property type="component" value="Segment"/>
</dbReference>
<accession>A0A386KL70</accession>
<keyword evidence="2" id="KW-1185">Reference proteome</keyword>
<reference evidence="1 2" key="1">
    <citation type="submission" date="2018-08" db="EMBL/GenBank/DDBJ databases">
        <authorList>
            <person name="Solberg C.E."/>
            <person name="Bonilla J.A."/>
            <person name="Klyczek K."/>
            <person name="Garlena R.A."/>
            <person name="Russell D.A."/>
            <person name="Pope W.H."/>
            <person name="Jacobs-Sera D."/>
            <person name="Hatfull G.F."/>
        </authorList>
    </citation>
    <scope>NUCLEOTIDE SEQUENCE [LARGE SCALE GENOMIC DNA]</scope>
</reference>
<evidence type="ECO:0000313" key="1">
    <source>
        <dbReference type="EMBL" id="AYD86172.1"/>
    </source>
</evidence>